<proteinExistence type="predicted"/>
<keyword evidence="3" id="KW-1185">Reference proteome</keyword>
<comment type="caution">
    <text evidence="2">The sequence shown here is derived from an EMBL/GenBank/DDBJ whole genome shotgun (WGS) entry which is preliminary data.</text>
</comment>
<evidence type="ECO:0000256" key="1">
    <source>
        <dbReference type="SAM" id="MobiDB-lite"/>
    </source>
</evidence>
<reference evidence="2 3" key="1">
    <citation type="journal article" date="2020" name="ISME J.">
        <title>Uncovering the hidden diversity of litter-decomposition mechanisms in mushroom-forming fungi.</title>
        <authorList>
            <person name="Floudas D."/>
            <person name="Bentzer J."/>
            <person name="Ahren D."/>
            <person name="Johansson T."/>
            <person name="Persson P."/>
            <person name="Tunlid A."/>
        </authorList>
    </citation>
    <scope>NUCLEOTIDE SEQUENCE [LARGE SCALE GENOMIC DNA]</scope>
    <source>
        <strain evidence="2 3">CBS 146.42</strain>
    </source>
</reference>
<name>A0A8H5CU45_9AGAR</name>
<evidence type="ECO:0000313" key="3">
    <source>
        <dbReference type="Proteomes" id="UP000559027"/>
    </source>
</evidence>
<organism evidence="2 3">
    <name type="scientific">Leucocoprinus leucothites</name>
    <dbReference type="NCBI Taxonomy" id="201217"/>
    <lineage>
        <taxon>Eukaryota</taxon>
        <taxon>Fungi</taxon>
        <taxon>Dikarya</taxon>
        <taxon>Basidiomycota</taxon>
        <taxon>Agaricomycotina</taxon>
        <taxon>Agaricomycetes</taxon>
        <taxon>Agaricomycetidae</taxon>
        <taxon>Agaricales</taxon>
        <taxon>Agaricineae</taxon>
        <taxon>Agaricaceae</taxon>
        <taxon>Leucocoprinus</taxon>
    </lineage>
</organism>
<dbReference type="OrthoDB" id="3092989at2759"/>
<dbReference type="EMBL" id="JAACJO010000022">
    <property type="protein sequence ID" value="KAF5347895.1"/>
    <property type="molecule type" value="Genomic_DNA"/>
</dbReference>
<protein>
    <submittedName>
        <fullName evidence="2">Uncharacterized protein</fullName>
    </submittedName>
</protein>
<sequence length="207" mass="24494">MPITRKELDAQPGCVQVICYHTAHKPPRLFHVEMPDQSKTIWFWAADEFKDFTNWPERGQEIYDIYQGKFIPLHTGATYPKCAWYPHFITKPVALPERDCFELVGQIEQLIELAMHLPPFIPTWLREPEPEPPRRLTPQRFLEDPFEVDGTRKRKRENTPEVGSDEWCATMDAMLDMREKGLGIYGRRRPRSTRRERKYGKTPVKRV</sequence>
<feature type="compositionally biased region" description="Basic residues" evidence="1">
    <location>
        <begin position="186"/>
        <end position="207"/>
    </location>
</feature>
<dbReference type="Proteomes" id="UP000559027">
    <property type="component" value="Unassembled WGS sequence"/>
</dbReference>
<accession>A0A8H5CU45</accession>
<dbReference type="AlphaFoldDB" id="A0A8H5CU45"/>
<feature type="region of interest" description="Disordered" evidence="1">
    <location>
        <begin position="182"/>
        <end position="207"/>
    </location>
</feature>
<evidence type="ECO:0000313" key="2">
    <source>
        <dbReference type="EMBL" id="KAF5347895.1"/>
    </source>
</evidence>
<gene>
    <name evidence="2" type="ORF">D9756_010194</name>
</gene>